<dbReference type="Pfam" id="PF14113">
    <property type="entry name" value="Tae4"/>
    <property type="match status" value="1"/>
</dbReference>
<protein>
    <submittedName>
        <fullName evidence="1">Uncharacterized protein</fullName>
    </submittedName>
</protein>
<sequence>MDSFNGAKCYPGFKHNPKHILRAQELANWLKSQKTIVGKVKTYKNVTSADFKKKKGIVFIKNGWGATDHIDVWDGKKMKMKAGNSNYLSRGDEVWFWELI</sequence>
<comment type="caution">
    <text evidence="1">The sequence shown here is derived from an EMBL/GenBank/DDBJ whole genome shotgun (WGS) entry which is preliminary data.</text>
</comment>
<organism evidence="1 2">
    <name type="scientific">Candidatus Thiomargarita nelsonii</name>
    <dbReference type="NCBI Taxonomy" id="1003181"/>
    <lineage>
        <taxon>Bacteria</taxon>
        <taxon>Pseudomonadati</taxon>
        <taxon>Pseudomonadota</taxon>
        <taxon>Gammaproteobacteria</taxon>
        <taxon>Thiotrichales</taxon>
        <taxon>Thiotrichaceae</taxon>
        <taxon>Thiomargarita</taxon>
    </lineage>
</organism>
<evidence type="ECO:0000313" key="1">
    <source>
        <dbReference type="EMBL" id="TGO01891.1"/>
    </source>
</evidence>
<dbReference type="EMBL" id="JSZA02000394">
    <property type="protein sequence ID" value="TGO01891.1"/>
    <property type="molecule type" value="Genomic_DNA"/>
</dbReference>
<reference evidence="1 2" key="1">
    <citation type="journal article" date="2016" name="Front. Microbiol.">
        <title>Single-Cell (Meta-)Genomics of a Dimorphic Candidatus Thiomargarita nelsonii Reveals Genomic Plasticity.</title>
        <authorList>
            <person name="Flood B.E."/>
            <person name="Fliss P."/>
            <person name="Jones D.S."/>
            <person name="Dick G.J."/>
            <person name="Jain S."/>
            <person name="Kaster A.K."/>
            <person name="Winkel M."/>
            <person name="Mussmann M."/>
            <person name="Bailey J."/>
        </authorList>
    </citation>
    <scope>NUCLEOTIDE SEQUENCE [LARGE SCALE GENOMIC DNA]</scope>
    <source>
        <strain evidence="1">Hydrate Ridge</strain>
    </source>
</reference>
<evidence type="ECO:0000313" key="2">
    <source>
        <dbReference type="Proteomes" id="UP000030428"/>
    </source>
</evidence>
<dbReference type="Proteomes" id="UP000030428">
    <property type="component" value="Unassembled WGS sequence"/>
</dbReference>
<accession>A0A4E0QXX1</accession>
<keyword evidence="2" id="KW-1185">Reference proteome</keyword>
<proteinExistence type="predicted"/>
<dbReference type="InterPro" id="IPR025562">
    <property type="entry name" value="Tae4"/>
</dbReference>
<gene>
    <name evidence="1" type="ORF">PN36_34750</name>
</gene>
<name>A0A4E0QXX1_9GAMM</name>
<dbReference type="AlphaFoldDB" id="A0A4E0QXX1"/>
<dbReference type="Gene3D" id="3.90.1720.80">
    <property type="match status" value="1"/>
</dbReference>